<dbReference type="Gene3D" id="4.10.365.10">
    <property type="entry name" value="p27"/>
    <property type="match status" value="1"/>
</dbReference>
<feature type="compositionally biased region" description="Basic and acidic residues" evidence="6">
    <location>
        <begin position="74"/>
        <end position="83"/>
    </location>
</feature>
<evidence type="ECO:0000256" key="1">
    <source>
        <dbReference type="ARBA" id="ARBA00004123"/>
    </source>
</evidence>
<comment type="subcellular location">
    <subcellularLocation>
        <location evidence="1">Nucleus</location>
    </subcellularLocation>
</comment>
<keyword evidence="4" id="KW-0539">Nucleus</keyword>
<dbReference type="GO" id="GO:0051726">
    <property type="term" value="P:regulation of cell cycle"/>
    <property type="evidence" value="ECO:0007669"/>
    <property type="project" value="InterPro"/>
</dbReference>
<evidence type="ECO:0000256" key="5">
    <source>
        <dbReference type="ARBA" id="ARBA00023306"/>
    </source>
</evidence>
<sequence>VRRDLFGPINHEEAQSFADKELAAIRKRESEKWGFDFERETPLEHPRYRWERLTPEENIPEFYALRRLSLKLKPTTERSRPDETSTTSTSNSNKTSDCQDTTTTQKQKSASRQTQMTDFLKSCRKRSLSTGAVSTKLKTATVTAGDSETGPGKGGVGKRRRSQQTQARQ</sequence>
<feature type="compositionally biased region" description="Polar residues" evidence="6">
    <location>
        <begin position="128"/>
        <end position="146"/>
    </location>
</feature>
<evidence type="ECO:0000256" key="3">
    <source>
        <dbReference type="ARBA" id="ARBA00023013"/>
    </source>
</evidence>
<proteinExistence type="inferred from homology"/>
<evidence type="ECO:0000256" key="4">
    <source>
        <dbReference type="ARBA" id="ARBA00023242"/>
    </source>
</evidence>
<dbReference type="GO" id="GO:0004861">
    <property type="term" value="F:cyclin-dependent protein serine/threonine kinase inhibitor activity"/>
    <property type="evidence" value="ECO:0007669"/>
    <property type="project" value="InterPro"/>
</dbReference>
<evidence type="ECO:0000313" key="8">
    <source>
        <dbReference type="EMBL" id="JAS55324.1"/>
    </source>
</evidence>
<organism evidence="8">
    <name type="scientific">Cuerna arida</name>
    <dbReference type="NCBI Taxonomy" id="1464854"/>
    <lineage>
        <taxon>Eukaryota</taxon>
        <taxon>Metazoa</taxon>
        <taxon>Ecdysozoa</taxon>
        <taxon>Arthropoda</taxon>
        <taxon>Hexapoda</taxon>
        <taxon>Insecta</taxon>
        <taxon>Pterygota</taxon>
        <taxon>Neoptera</taxon>
        <taxon>Paraneoptera</taxon>
        <taxon>Hemiptera</taxon>
        <taxon>Auchenorrhyncha</taxon>
        <taxon>Membracoidea</taxon>
        <taxon>Cicadellidae</taxon>
        <taxon>Cicadellinae</taxon>
        <taxon>Proconiini</taxon>
        <taxon>Cuerna</taxon>
    </lineage>
</organism>
<feature type="region of interest" description="Disordered" evidence="6">
    <location>
        <begin position="70"/>
        <end position="169"/>
    </location>
</feature>
<keyword evidence="5" id="KW-0131">Cell cycle</keyword>
<gene>
    <name evidence="8" type="ORF">g.38664</name>
</gene>
<name>A0A1B6FYR2_9HEMI</name>
<feature type="compositionally biased region" description="Low complexity" evidence="6">
    <location>
        <begin position="84"/>
        <end position="115"/>
    </location>
</feature>
<feature type="non-terminal residue" evidence="8">
    <location>
        <position position="1"/>
    </location>
</feature>
<dbReference type="AlphaFoldDB" id="A0A1B6FYR2"/>
<dbReference type="InterPro" id="IPR003175">
    <property type="entry name" value="CDI_dom"/>
</dbReference>
<accession>A0A1B6FYR2</accession>
<dbReference type="PANTHER" id="PTHR10265">
    <property type="entry name" value="CYCLIN-DEPENDENT KINASE INHIBITOR 1"/>
    <property type="match status" value="1"/>
</dbReference>
<dbReference type="GO" id="GO:0005634">
    <property type="term" value="C:nucleus"/>
    <property type="evidence" value="ECO:0007669"/>
    <property type="project" value="UniProtKB-SubCell"/>
</dbReference>
<reference evidence="8" key="1">
    <citation type="submission" date="2015-11" db="EMBL/GenBank/DDBJ databases">
        <title>De novo transcriptome assembly of four potential Pierce s Disease insect vectors from Arizona vineyards.</title>
        <authorList>
            <person name="Tassone E.E."/>
        </authorList>
    </citation>
    <scope>NUCLEOTIDE SEQUENCE</scope>
</reference>
<dbReference type="EMBL" id="GECZ01014445">
    <property type="protein sequence ID" value="JAS55324.1"/>
    <property type="molecule type" value="Transcribed_RNA"/>
</dbReference>
<dbReference type="PANTHER" id="PTHR10265:SF45">
    <property type="entry name" value="DACAPO"/>
    <property type="match status" value="1"/>
</dbReference>
<evidence type="ECO:0000256" key="2">
    <source>
        <dbReference type="ARBA" id="ARBA00006726"/>
    </source>
</evidence>
<keyword evidence="3" id="KW-0649">Protein kinase inhibitor</keyword>
<comment type="similarity">
    <text evidence="2">Belongs to the CDI family.</text>
</comment>
<dbReference type="Pfam" id="PF02234">
    <property type="entry name" value="CDI"/>
    <property type="match status" value="1"/>
</dbReference>
<feature type="domain" description="Cyclin-dependent kinase inhibitor" evidence="7">
    <location>
        <begin position="5"/>
        <end position="53"/>
    </location>
</feature>
<protein>
    <recommendedName>
        <fullName evidence="7">Cyclin-dependent kinase inhibitor domain-containing protein</fullName>
    </recommendedName>
</protein>
<evidence type="ECO:0000259" key="7">
    <source>
        <dbReference type="Pfam" id="PF02234"/>
    </source>
</evidence>
<evidence type="ECO:0000256" key="6">
    <source>
        <dbReference type="SAM" id="MobiDB-lite"/>
    </source>
</evidence>
<dbReference type="InterPro" id="IPR044898">
    <property type="entry name" value="CDI_dom_sf"/>
</dbReference>